<dbReference type="RefSeq" id="XP_068362784.1">
    <property type="nucleotide sequence ID" value="XM_068501920.1"/>
</dbReference>
<name>A0A1J4KFE0_9EUKA</name>
<comment type="similarity">
    <text evidence="1">Belongs to the VPS13 family.</text>
</comment>
<dbReference type="GO" id="GO:0045053">
    <property type="term" value="P:protein retention in Golgi apparatus"/>
    <property type="evidence" value="ECO:0007669"/>
    <property type="project" value="TreeGrafter"/>
</dbReference>
<dbReference type="OrthoDB" id="428159at2759"/>
<feature type="region of interest" description="Disordered" evidence="2">
    <location>
        <begin position="103"/>
        <end position="156"/>
    </location>
</feature>
<dbReference type="Proteomes" id="UP000179807">
    <property type="component" value="Unassembled WGS sequence"/>
</dbReference>
<reference evidence="3" key="1">
    <citation type="submission" date="2016-10" db="EMBL/GenBank/DDBJ databases">
        <authorList>
            <person name="Benchimol M."/>
            <person name="Almeida L.G."/>
            <person name="Vasconcelos A.T."/>
            <person name="Perreira-Neves A."/>
            <person name="Rosa I.A."/>
            <person name="Tasca T."/>
            <person name="Bogo M.R."/>
            <person name="de Souza W."/>
        </authorList>
    </citation>
    <scope>NUCLEOTIDE SEQUENCE [LARGE SCALE GENOMIC DNA]</scope>
    <source>
        <strain evidence="3">K</strain>
    </source>
</reference>
<dbReference type="GO" id="GO:0006623">
    <property type="term" value="P:protein targeting to vacuole"/>
    <property type="evidence" value="ECO:0007669"/>
    <property type="project" value="TreeGrafter"/>
</dbReference>
<dbReference type="VEuPathDB" id="TrichDB:TRFO_21364"/>
<feature type="compositionally biased region" description="Acidic residues" evidence="2">
    <location>
        <begin position="1657"/>
        <end position="1673"/>
    </location>
</feature>
<dbReference type="EMBL" id="MLAK01000633">
    <property type="protein sequence ID" value="OHT09648.1"/>
    <property type="molecule type" value="Genomic_DNA"/>
</dbReference>
<sequence>MFGAIFHLTDSIITKFAKQYVRQIQIDSLPLWKGQATIDNINLNTDGINQAIEESRGTVRIQNLTISRVSAKAPLYSPGSQPILIKIHSADLRLLFLDADTNESENNNEELNSQPPQAEASQKDPPNMQNEKNQSNNNKKDSESSEKKEEPPEPNSFISKLTSNILICIDGVFLRFDFNGFDIGLVASDLEIHILPGRTKITGNNVRGSAHNDKTDLKLNLGQLIVDIYSGNDPKTIVDISNATATISDTMESNPHIFELISPAINLHMVFEGPNITVESDSDVNLTFDLDSLPSVIDIVNAFATAEPDDSFSPLPNLNISFPSVTLNVNVNNKLGLILKIIEIQISEGKINVGSISAFLRVIDEIFQLIDDFGVTGTLTQKEKITYVTAEIDTLRILVDVQKDLLNILKSINIPKIEPKTPPESENTKEKSFKKPIFKANSIVFADIPTMKISQRVVDFMFDEPIVPILFCFDDCVQRARLQLRVWDSTFQTFVALATFEPGSSQLCTFRLPEGQMISGTRWQLIFPEPLSSFPTFIEGSTIHYQTCEKLKIGTSIKASINNIVVSLSSYDYPVAGVSISNVTANIQLQPLGITKVDARLGVSVLFTNFRNSTMSSILDIPNIALQFAQFPNIPSMLLPDNRLLDALSAFPLQESYSSLASSISVRIPSIVVNAAPSIIFDFIKFMQSFSVSEVVAYKIVNRSDVPFHYQIAGSSDIVTIKPREEKSITFKPGLVHFVKFPSFQTNVTFNAAGCYRISDTNYIDVQATSPFAFTATIMSSIQFVNKLKNPLEIDARSTSLAYVKTLQNAHDIGTTSMSIADEFKIRVRLPDATEWSDFVEIENGVSKVPILVTCDVLNMLPQCYLCSPNFSCWIKPSQRIIQCRNDAEHIVTVFTFQPLLSFKNHLDMHIITSVGTIPPRTSLFLSSLPNNQIIIESDHTIDLRLPLKKSHPLNLLIHDTPAIVDTIPSVNAIVVSPSFVFKNETNIRLIFKFSPEDNIIVEPNEIVPLSAPRDPDWLSIGIEDKEGYSWSPPIQIPATRDFTIRASTGNLILFAAITEYSILVAPKTVAINESKNTIIMKPSIRIDPDSQSQLLFWRGTSLTAAFGFSKSAGFTKPISITSNVVFKRKFVMNDPGQSLFYLTYSIQTTADPNAIVFHHDPSPPFTIINESSMNFAVYYKSNTIILTAKTTIYLPTVPDVFTFGRVGTKPFTVALQFPADSFVNDQSSPLYVRVEKRGNQTCATIAQSILPKVERVMRTYISAFIADFKIYMFDDFTDPGIANHALTLALAPLSANVMFAPGQETNVSLTLDTLEIDLLKNYEQFPSLIRKVTNSPLLTLQLSILNAYGGGIVLNHLFVDLQPFQICVEESFVRFVVAILDLIPQGNSKEPKIPTPLEPQLQATSSNSPTVKLTPIYVNKLDIKETKIILSLATQSFIHADFRNVPIYLSTYRLREEEFFDVSLVQGIASHYVSDGLAAIPTLLGSLSLIGNPVNIINQSLTAIKDFYRTAFFQGDTLLHGIGRGSVNIIRGVTMGTLESFIGLTYSLEKSIGKLRPGSSNDQENERRIGNEMARAVSGLVTMPIREFSSDGLVGLARGAGLGVLGLITVPTTAFFAILKNAGSTLLVKVSGVEATGIEDNRIDKEIKKLPTMLLDNDDDDDDDDEDDDYSDGENYGTNEI</sequence>
<organism evidence="3 4">
    <name type="scientific">Tritrichomonas foetus</name>
    <dbReference type="NCBI Taxonomy" id="1144522"/>
    <lineage>
        <taxon>Eukaryota</taxon>
        <taxon>Metamonada</taxon>
        <taxon>Parabasalia</taxon>
        <taxon>Tritrichomonadida</taxon>
        <taxon>Tritrichomonadidae</taxon>
        <taxon>Tritrichomonas</taxon>
    </lineage>
</organism>
<evidence type="ECO:0000256" key="2">
    <source>
        <dbReference type="SAM" id="MobiDB-lite"/>
    </source>
</evidence>
<evidence type="ECO:0000313" key="4">
    <source>
        <dbReference type="Proteomes" id="UP000179807"/>
    </source>
</evidence>
<dbReference type="PANTHER" id="PTHR16166">
    <property type="entry name" value="VACUOLAR PROTEIN SORTING-ASSOCIATED PROTEIN VPS13"/>
    <property type="match status" value="1"/>
</dbReference>
<dbReference type="GeneID" id="94836624"/>
<feature type="region of interest" description="Disordered" evidence="2">
    <location>
        <begin position="1653"/>
        <end position="1682"/>
    </location>
</feature>
<accession>A0A1J4KFE0</accession>
<evidence type="ECO:0000256" key="1">
    <source>
        <dbReference type="ARBA" id="ARBA00006545"/>
    </source>
</evidence>
<evidence type="ECO:0008006" key="5">
    <source>
        <dbReference type="Google" id="ProtNLM"/>
    </source>
</evidence>
<comment type="caution">
    <text evidence="3">The sequence shown here is derived from an EMBL/GenBank/DDBJ whole genome shotgun (WGS) entry which is preliminary data.</text>
</comment>
<dbReference type="InterPro" id="IPR026847">
    <property type="entry name" value="VPS13"/>
</dbReference>
<evidence type="ECO:0000313" key="3">
    <source>
        <dbReference type="EMBL" id="OHT09648.1"/>
    </source>
</evidence>
<feature type="compositionally biased region" description="Basic and acidic residues" evidence="2">
    <location>
        <begin position="138"/>
        <end position="151"/>
    </location>
</feature>
<proteinExistence type="inferred from homology"/>
<dbReference type="PANTHER" id="PTHR16166:SF93">
    <property type="entry name" value="INTERMEMBRANE LIPID TRANSFER PROTEIN VPS13"/>
    <property type="match status" value="1"/>
</dbReference>
<gene>
    <name evidence="3" type="ORF">TRFO_21364</name>
</gene>
<keyword evidence="4" id="KW-1185">Reference proteome</keyword>
<protein>
    <recommendedName>
        <fullName evidence="5">Chorein N-terminal domain-containing protein</fullName>
    </recommendedName>
</protein>